<gene>
    <name evidence="1" type="ORF">BK652_27480</name>
</gene>
<accession>A0A423FN01</accession>
<dbReference type="AlphaFoldDB" id="A0A423FN01"/>
<sequence>RMEARRIGLAMQLGPQEWPHWLLPEPPNPCAQYHRPRRGSQPACWTYWQKTPGVWVNQWQEVCDDRTLLDYFEKLPGNVFKIEADKQMIALYWGEKGEATVLQDIDATLKALA</sequence>
<evidence type="ECO:0000313" key="1">
    <source>
        <dbReference type="EMBL" id="ROM72441.1"/>
    </source>
</evidence>
<dbReference type="RefSeq" id="WP_123579992.1">
    <property type="nucleotide sequence ID" value="NZ_MOBC01000074.1"/>
</dbReference>
<proteinExistence type="predicted"/>
<organism evidence="1 2">
    <name type="scientific">Pseudomonas brassicacearum</name>
    <dbReference type="NCBI Taxonomy" id="930166"/>
    <lineage>
        <taxon>Bacteria</taxon>
        <taxon>Pseudomonadati</taxon>
        <taxon>Pseudomonadota</taxon>
        <taxon>Gammaproteobacteria</taxon>
        <taxon>Pseudomonadales</taxon>
        <taxon>Pseudomonadaceae</taxon>
        <taxon>Pseudomonas</taxon>
    </lineage>
</organism>
<name>A0A423FN01_9PSED</name>
<dbReference type="EMBL" id="MOBC01000074">
    <property type="protein sequence ID" value="ROM72441.1"/>
    <property type="molecule type" value="Genomic_DNA"/>
</dbReference>
<protein>
    <submittedName>
        <fullName evidence="1">Uncharacterized protein</fullName>
    </submittedName>
</protein>
<reference evidence="1 2" key="1">
    <citation type="submission" date="2016-10" db="EMBL/GenBank/DDBJ databases">
        <title>Comparative genome analysis of multiple Pseudomonas spp. focuses on biocontrol and plant growth promoting traits.</title>
        <authorList>
            <person name="Tao X.-Y."/>
            <person name="Taylor C.G."/>
        </authorList>
    </citation>
    <scope>NUCLEOTIDE SEQUENCE [LARGE SCALE GENOMIC DNA]</scope>
    <source>
        <strain evidence="1 2">Wood3</strain>
    </source>
</reference>
<feature type="non-terminal residue" evidence="1">
    <location>
        <position position="1"/>
    </location>
</feature>
<comment type="caution">
    <text evidence="1">The sequence shown here is derived from an EMBL/GenBank/DDBJ whole genome shotgun (WGS) entry which is preliminary data.</text>
</comment>
<evidence type="ECO:0000313" key="2">
    <source>
        <dbReference type="Proteomes" id="UP000284049"/>
    </source>
</evidence>
<dbReference type="Proteomes" id="UP000284049">
    <property type="component" value="Unassembled WGS sequence"/>
</dbReference>